<protein>
    <submittedName>
        <fullName evidence="1">SDR family NAD(P)-dependent oxidoreductase</fullName>
    </submittedName>
</protein>
<keyword evidence="2" id="KW-1185">Reference proteome</keyword>
<organism evidence="1 2">
    <name type="scientific">Gracilibacillus pellucidus</name>
    <dbReference type="NCBI Taxonomy" id="3095368"/>
    <lineage>
        <taxon>Bacteria</taxon>
        <taxon>Bacillati</taxon>
        <taxon>Bacillota</taxon>
        <taxon>Bacilli</taxon>
        <taxon>Bacillales</taxon>
        <taxon>Bacillaceae</taxon>
        <taxon>Gracilibacillus</taxon>
    </lineage>
</organism>
<dbReference type="EMBL" id="JAWZSR010000010">
    <property type="protein sequence ID" value="MDX8047241.1"/>
    <property type="molecule type" value="Genomic_DNA"/>
</dbReference>
<comment type="caution">
    <text evidence="1">The sequence shown here is derived from an EMBL/GenBank/DDBJ whole genome shotgun (WGS) entry which is preliminary data.</text>
</comment>
<reference evidence="1" key="1">
    <citation type="submission" date="2023-11" db="EMBL/GenBank/DDBJ databases">
        <title>Gracilibacillus pellucida a moderately halophilic bacterium isolated from saline soil in Xinjiang province.</title>
        <authorList>
            <person name="Zhang Z."/>
            <person name="Tan F."/>
            <person name="Wang Y."/>
            <person name="Xia M."/>
        </authorList>
    </citation>
    <scope>NUCLEOTIDE SEQUENCE</scope>
    <source>
        <strain evidence="1">S3-1-1</strain>
    </source>
</reference>
<gene>
    <name evidence="1" type="ORF">SH601_14825</name>
</gene>
<evidence type="ECO:0000313" key="1">
    <source>
        <dbReference type="EMBL" id="MDX8047241.1"/>
    </source>
</evidence>
<proteinExistence type="predicted"/>
<sequence length="3647" mass="413759">MEQSNKIQCYIDVKNENFVLRDHRVHQVRIMPGVTFLDLIYKLLQAKGFNLEQVELRHILFKEAVATTEFYDKKVYISIYHDETTPFWTVVAKSRKVKNGRELEDEWVENLQCELHLIEAKKEQPIDIEELKRSAIEVADLDSVYSLARQLDINHYEFMKGIGTLYKGEQFVLAEVSLSPLSMKYMEQFYLHPAFLDCSTLIPFFHDDNIKISEPFIPLFIKKFRAVNSLGERCYIYINDPARSRLSNDMMTAHYAIYNEEGDMVALFEGFSAKRIRSKEFITKYLDHKREGHMIYKDKRDEVDAISTSLKDKDSEQVMIENDLRKMIATVRDCSIDDVDPKIAFYDQGLDSTELLDLVMKIEEKINCQLYPTLLFEYTNIKTLSDYLMEEYGEQYKSYLENNFENASAKQVHETQSIKQRKKPSQGRTLQSKGSPTQYERSTDIAVIGLSGRYPQSPDLGSFWDNISTGQNCITEVPADHWNVEPDFDPNPSNKNKSYSKWGGFLSDVDKFDPVFFRIAPSEAEKLDPQLRIMLETAWHTVEDAGYTPDKLSKKDVGVYVGVMNNDFTWVASENYIKTGEFSSPGNYNHEIANRISYCLNFSGPSLTLETACSSSLTAIHMARQAIISGECTTALAGGVNLSLHQSKYLMLSGLKILSPDGMERTFDEEANGYVPAEGVGMVLLKSLPQAIADGDHIYGVIKSSSVNHSGSEAGQHVPNVKSLARLAQGCIEKSGVNPEHIGYIESHGTGTSVGDTLELKALETAIRTFTNKKSFCALGSKANFGHLESASGICSLTKVLLSLKHGKIPKCANVNRVNSAISLDDFPFYIPQETEEWESDNHPRVAAINSFGIGGANSFMVVEEFVGETNHVEQNDNMEQHLVVLSARKETNLKQYAQSILEFLDQERENLRGSNANYFLSSMAYTLQTGRQPFQERLAVVVSHPDELKNKLVRYVSGEQQIKNLFSGNVKKGSTKLKSSQWRANVEKTDKLSDWAEKWVAGGEVNWESLYEHPPQKMSLPNYPFDKNSLWIGQVTGLQNGSDNSKDEALFPPSVNSEYLEEVNRVYLHHVWNKRDSILSKHESWHGESILIFDTDEQLRDVLLEKIAREGSKVKVILVKPGDAYRYVSSEVFEIKPNQFSDYEQLITTLKLKNALPSKVLYLWSKDRLNDKNTELDNYLQKGLYSVFPLTQALMKMKLKHTIKLLFVHDEQQKQIDHGALAGLFKTIQIENPRFVYKSVMIDFPLTESEVLIDLFQREYQMSDNAVEVRYTQGERHVRILMQFEPPVDQIQFNMLKDQGVYLITGGLGGLGFIFARYIAEQVHAKLVLVGRSRLNPDKEAKLEQLRSLGTEAVYIQGDITRKESVKELMREVKALYGELHGIIHSAGVTQDRLLIQKEQDEIKKVIAPKVYGSVYLDEATKNEPLDFFVLFSSTAGVMGNTGQSDYAFANSYLDGFAANREEKRHLRKRNGKTVSISWPLWKEGGMNVDEQTKQHFLRKFGMSPMNTKTGLEAFQYSLSNSESHIVVAEGNRQKIIEAIGASDEKTTERSEVTIQTNDREVLNSKEQHVQASQLYKYLYKDVLSIVVDILKINEDEIDMDTELSDFGFDSILLTKFSEHLSDLFHENIYPFIFFEYRTLGSLIDYLANEYRGKMVEHYLVNLKEVQKDSDQQVQSISTEKIVEQSLAVDEKSVEKDKKSTFEPVAIIGMNGTMPQSEDLHCFWENIEQEKDLITEVPEDRWQLKNIDGEQHSFPKWGGFMNEIDKFDPLFFGISPWEAELMDPQQRLFMETVWKTIENAGYKPSDLSGTRTALFVGVATTDYRELYQNNHTEINAQTTTGTSHCILANRISFLLNIHGPSEPIDTACSSSLVAIHRAVEAIQYGQCEMAIAGGVNIIASPNLNVSFHKAGMLATDGRCKTFDNKANGYVRGEGTGALLLKPLRQAEADGDHIYGVIRGTEVNHGGHANSLTSPNPIAQKDLLVGAYRKAGVNPATVGYIEAHGTGTSLGDPIEIEGLKKAFDQLYEDWRISQPPQQYCGLGSVKTNIGHLETAAGIAGVFKVLLGMKHKQIPGTLHFNELNQYIELEGSPFYIVDKTQSWERLKDKYGRQIPRRAGVSSFGFGGVNAHLILEEYEQPEPSVTQNQQPELIVLSAKNKERLAEYANKLRLDIERKKEQNINLSAMAYTLQIGREPMDERLAMVVSSVQELKAILTDFQQDKENVNALYEENAPDSKLKYLLSGGAGNEFIRRLVKEKEYEKLARLWLSGLEIDWNLLHTENNRRRLPLPTYPFARERYWIPSPVLSKKKKDNTVLHPLLDTIDMKKSLGSGIVLRKHFKRLDQIVQEHKVNNKPTLPGVGYLEMVYAAASEITSDSPQSISDVYWLQPLIVEDEKAVSIVISNEEDQLHYEVVSEEQGDTIIHGKGRIDLSATASKEEEISITNIKTRCTEKIYPTKLYNALAEVGLVYGSSFQGIQEVWKGSDEALSYIELPESCLKENSSYTMHPMLMDAALQTLTCLDMASVEKGTLKIPFATSRIEVLRPLESKVYTHVRMLDEDRFDLTITDVQGVVCIRLFDFIVKEVKESDKNLLYATEWEAEPVFFERNKQDAGSALIVHTDQGMGLVNTLCDKHQEVFCIRLGSETRQVDPYNWEVQSNKEDSFDSIIQKLPKIDALYYLGGIQHSIDSMYHFKKGDGDHEQVVLSLFRLIKTLQRTKYLADPLEIKVITNNVHQVMNEYLAYPQAASLFGFAKSLAIEHQNWSISCIDVDLYSEEEQAIAESIMEESGSLAGSAVAIRNGVRYVQRIKPLQLPNAKEIPFRQNGVYVILGGTGGIGLELSRYLAKSVQAKLVLLGRKPLTAKQKEQIMHIESMGAEVLHIEADASDYSSMEQAINRVKETFGIIHGAFHSAMVLNDKMLVNMNEDTLLSVLAPKISGSVNFYEALKDQPLDFMMFFSSAISFLDSAGQSNYAAASTFQDAWARYLHKNAPFPIKLINWGYWGETGVVATEEYNKRMATRGIKSIQPEEGIEVIQQILLSQVTQVMPFKASNNFLRQMGVQLQKCDRIYSKEIPSLIETTVQAVEKEGLDSSNATSHTEALKKLKLFARYLLLSAFQQMGVFKRSKESYNIEDLKEKMQIVPAYSGLFEALVNILEESGFIQTNSHQVTTTQYLESRELQHQMKEISQYKDDLLYHYPNLEPYVKLIWVCVNSYPSVLTGKRSHMEVLFPLGSADQVKNIYGGNDSADYHNSLVAQFIKNYIKQRLKKSTKKKLNILEVGAGTGATSHLVLKAIKEYAPYIHYFYTDISQGFTKQAEKVYGEHHPFVEFKVLDIEKDLAQQGFQMNSIDIVLGSNVLHATKNIKNTLERIKILLKTNGITVINEVTQIQEFLTLTFGLTEGWWLFEDPEYRLPHSPLLNTDKWQSLLALTGYKRTKFLDLPTQSDQDKNQSIIIAESDGRVSTTVTIEPDPPNEDQVDMEKESTLSSPKKNMAQDLSHFELQSKTIDYLKEQFANVLKINKDRIDHKATFEIYGVDSLVMVRLISHLEKEFGKLPSTLLFEHMTIEKLSEYFMVKHPDHLNKLFTPLSVELMEEQSYQSHYEDVVAASKETQPFATEHLQTEEMENIVDRLSDEEVDKLFNKIAGLI</sequence>
<dbReference type="Proteomes" id="UP001277972">
    <property type="component" value="Unassembled WGS sequence"/>
</dbReference>
<accession>A0ACC6M8D7</accession>
<name>A0ACC6M8D7_9BACI</name>
<evidence type="ECO:0000313" key="2">
    <source>
        <dbReference type="Proteomes" id="UP001277972"/>
    </source>
</evidence>